<keyword evidence="1" id="KW-0732">Signal</keyword>
<evidence type="ECO:0000256" key="1">
    <source>
        <dbReference type="SAM" id="SignalP"/>
    </source>
</evidence>
<feature type="non-terminal residue" evidence="2">
    <location>
        <position position="58"/>
    </location>
</feature>
<protein>
    <submittedName>
        <fullName evidence="2">Uncharacterized protein</fullName>
    </submittedName>
</protein>
<dbReference type="Proteomes" id="UP001162483">
    <property type="component" value="Unassembled WGS sequence"/>
</dbReference>
<comment type="caution">
    <text evidence="2">The sequence shown here is derived from an EMBL/GenBank/DDBJ whole genome shotgun (WGS) entry which is preliminary data.</text>
</comment>
<feature type="signal peptide" evidence="1">
    <location>
        <begin position="1"/>
        <end position="28"/>
    </location>
</feature>
<name>A0ABN9B512_9NEOB</name>
<evidence type="ECO:0000313" key="2">
    <source>
        <dbReference type="EMBL" id="CAI9542555.1"/>
    </source>
</evidence>
<organism evidence="2 3">
    <name type="scientific">Staurois parvus</name>
    <dbReference type="NCBI Taxonomy" id="386267"/>
    <lineage>
        <taxon>Eukaryota</taxon>
        <taxon>Metazoa</taxon>
        <taxon>Chordata</taxon>
        <taxon>Craniata</taxon>
        <taxon>Vertebrata</taxon>
        <taxon>Euteleostomi</taxon>
        <taxon>Amphibia</taxon>
        <taxon>Batrachia</taxon>
        <taxon>Anura</taxon>
        <taxon>Neobatrachia</taxon>
        <taxon>Ranoidea</taxon>
        <taxon>Ranidae</taxon>
        <taxon>Staurois</taxon>
    </lineage>
</organism>
<reference evidence="2" key="1">
    <citation type="submission" date="2023-05" db="EMBL/GenBank/DDBJ databases">
        <authorList>
            <person name="Stuckert A."/>
        </authorList>
    </citation>
    <scope>NUCLEOTIDE SEQUENCE</scope>
</reference>
<proteinExistence type="predicted"/>
<evidence type="ECO:0000313" key="3">
    <source>
        <dbReference type="Proteomes" id="UP001162483"/>
    </source>
</evidence>
<feature type="chain" id="PRO_5045430724" evidence="1">
    <location>
        <begin position="29"/>
        <end position="58"/>
    </location>
</feature>
<keyword evidence="3" id="KW-1185">Reference proteome</keyword>
<accession>A0ABN9B512</accession>
<dbReference type="EMBL" id="CATNWA010002294">
    <property type="protein sequence ID" value="CAI9542555.1"/>
    <property type="molecule type" value="Genomic_DNA"/>
</dbReference>
<gene>
    <name evidence="2" type="ORF">SPARVUS_LOCUS2113386</name>
</gene>
<sequence length="58" mass="6254">MGTNSTDGRHCWAALLAALIIRALIISADLPCHICQLSTVRSSRCDSVRKVQLITGNC</sequence>